<dbReference type="Proteomes" id="UP000797356">
    <property type="component" value="Chromosome 8"/>
</dbReference>
<organism evidence="2 3">
    <name type="scientific">Cocos nucifera</name>
    <name type="common">Coconut palm</name>
    <dbReference type="NCBI Taxonomy" id="13894"/>
    <lineage>
        <taxon>Eukaryota</taxon>
        <taxon>Viridiplantae</taxon>
        <taxon>Streptophyta</taxon>
        <taxon>Embryophyta</taxon>
        <taxon>Tracheophyta</taxon>
        <taxon>Spermatophyta</taxon>
        <taxon>Magnoliopsida</taxon>
        <taxon>Liliopsida</taxon>
        <taxon>Arecaceae</taxon>
        <taxon>Arecoideae</taxon>
        <taxon>Cocoseae</taxon>
        <taxon>Attaleinae</taxon>
        <taxon>Cocos</taxon>
    </lineage>
</organism>
<name>A0A8K0IHJ4_COCNU</name>
<reference evidence="2" key="1">
    <citation type="journal article" date="2017" name="Gigascience">
        <title>The genome draft of coconut (Cocos nucifera).</title>
        <authorList>
            <person name="Xiao Y."/>
            <person name="Xu P."/>
            <person name="Fan H."/>
            <person name="Baudouin L."/>
            <person name="Xia W."/>
            <person name="Bocs S."/>
            <person name="Xu J."/>
            <person name="Li Q."/>
            <person name="Guo A."/>
            <person name="Zhou L."/>
            <person name="Li J."/>
            <person name="Wu Y."/>
            <person name="Ma Z."/>
            <person name="Armero A."/>
            <person name="Issali A.E."/>
            <person name="Liu N."/>
            <person name="Peng M."/>
            <person name="Yang Y."/>
        </authorList>
    </citation>
    <scope>NUCLEOTIDE SEQUENCE</scope>
    <source>
        <tissue evidence="2">Spear leaf of Hainan Tall coconut</tissue>
    </source>
</reference>
<dbReference type="PANTHER" id="PTHR35744:SF2">
    <property type="entry name" value="OS06G0166200 PROTEIN"/>
    <property type="match status" value="1"/>
</dbReference>
<proteinExistence type="predicted"/>
<dbReference type="PANTHER" id="PTHR35744">
    <property type="entry name" value="C2H2-TYPE DOMAIN-CONTAINING PROTEIN"/>
    <property type="match status" value="1"/>
</dbReference>
<feature type="region of interest" description="Disordered" evidence="1">
    <location>
        <begin position="59"/>
        <end position="142"/>
    </location>
</feature>
<sequence length="142" mass="15407">MRSLKGKKRQRYRERFIAGNRKYEEAARELLTPKTGYGLASELRRAGVFLPSVEDKAQAAGCSTPCRGGSTLSSSSPTTSNSLRWSGGPGSRTSAPWWWRRADGAGPARGPLGAMVPRGERPDRRGGPVALAEQGRIRISDH</sequence>
<gene>
    <name evidence="2" type="ORF">COCNU_08G005050</name>
</gene>
<reference evidence="2" key="2">
    <citation type="submission" date="2019-07" db="EMBL/GenBank/DDBJ databases">
        <authorList>
            <person name="Yang Y."/>
            <person name="Bocs S."/>
            <person name="Baudouin L."/>
        </authorList>
    </citation>
    <scope>NUCLEOTIDE SEQUENCE</scope>
    <source>
        <tissue evidence="2">Spear leaf of Hainan Tall coconut</tissue>
    </source>
</reference>
<accession>A0A8K0IHJ4</accession>
<evidence type="ECO:0000313" key="3">
    <source>
        <dbReference type="Proteomes" id="UP000797356"/>
    </source>
</evidence>
<dbReference type="EMBL" id="CM017879">
    <property type="protein sequence ID" value="KAG1359059.1"/>
    <property type="molecule type" value="Genomic_DNA"/>
</dbReference>
<dbReference type="OrthoDB" id="3518456at2759"/>
<comment type="caution">
    <text evidence="2">The sequence shown here is derived from an EMBL/GenBank/DDBJ whole genome shotgun (WGS) entry which is preliminary data.</text>
</comment>
<evidence type="ECO:0000256" key="1">
    <source>
        <dbReference type="SAM" id="MobiDB-lite"/>
    </source>
</evidence>
<feature type="compositionally biased region" description="Low complexity" evidence="1">
    <location>
        <begin position="70"/>
        <end position="82"/>
    </location>
</feature>
<dbReference type="AlphaFoldDB" id="A0A8K0IHJ4"/>
<protein>
    <submittedName>
        <fullName evidence="2">Uncharacterized protein</fullName>
    </submittedName>
</protein>
<evidence type="ECO:0000313" key="2">
    <source>
        <dbReference type="EMBL" id="KAG1359059.1"/>
    </source>
</evidence>
<keyword evidence="3" id="KW-1185">Reference proteome</keyword>